<dbReference type="GO" id="GO:0004358">
    <property type="term" value="F:L-glutamate N-acetyltransferase activity, acting on acetyl-L-ornithine as donor"/>
    <property type="evidence" value="ECO:0007669"/>
    <property type="project" value="InterPro"/>
</dbReference>
<evidence type="ECO:0000313" key="2">
    <source>
        <dbReference type="EMBL" id="PWG66109.1"/>
    </source>
</evidence>
<comment type="caution">
    <text evidence="2">The sequence shown here is derived from an EMBL/GenBank/DDBJ whole genome shotgun (WGS) entry which is preliminary data.</text>
</comment>
<sequence length="46" mass="4492">MSVPFAQGFSAAPVLASRKAGADGHIKAVILNSGGANACTGEAGYQ</sequence>
<evidence type="ECO:0000256" key="1">
    <source>
        <dbReference type="ARBA" id="ARBA00011475"/>
    </source>
</evidence>
<dbReference type="Pfam" id="PF01960">
    <property type="entry name" value="ArgJ"/>
    <property type="match status" value="1"/>
</dbReference>
<evidence type="ECO:0000313" key="3">
    <source>
        <dbReference type="Proteomes" id="UP000245876"/>
    </source>
</evidence>
<comment type="subunit">
    <text evidence="1">Heterotetramer of two alpha and two beta chains.</text>
</comment>
<dbReference type="Gene3D" id="3.60.70.12">
    <property type="entry name" value="L-amino peptidase D-ALA esterase/amidase"/>
    <property type="match status" value="1"/>
</dbReference>
<dbReference type="SUPFAM" id="SSF56266">
    <property type="entry name" value="DmpA/ArgJ-like"/>
    <property type="match status" value="1"/>
</dbReference>
<dbReference type="InterPro" id="IPR002813">
    <property type="entry name" value="Arg_biosynth_ArgJ"/>
</dbReference>
<dbReference type="GO" id="GO:0006526">
    <property type="term" value="P:L-arginine biosynthetic process"/>
    <property type="evidence" value="ECO:0007669"/>
    <property type="project" value="InterPro"/>
</dbReference>
<dbReference type="EMBL" id="QFFM01000009">
    <property type="protein sequence ID" value="PWG66109.1"/>
    <property type="molecule type" value="Genomic_DNA"/>
</dbReference>
<dbReference type="InterPro" id="IPR016117">
    <property type="entry name" value="ArgJ-like_dom_sf"/>
</dbReference>
<protein>
    <recommendedName>
        <fullName evidence="4">Bifunctional ornithine acetyltransferase/N-acetylglutamate synthase</fullName>
    </recommendedName>
</protein>
<accession>A0A2U2NAT1</accession>
<proteinExistence type="predicted"/>
<dbReference type="Proteomes" id="UP000245876">
    <property type="component" value="Unassembled WGS sequence"/>
</dbReference>
<dbReference type="AlphaFoldDB" id="A0A2U2NAT1"/>
<feature type="non-terminal residue" evidence="2">
    <location>
        <position position="46"/>
    </location>
</feature>
<reference evidence="2 3" key="1">
    <citation type="journal article" date="2018" name="Int. J. Syst. Evol. Microbiol.">
        <title>Bifidobacterium callitrichidarum sp. nov. from the faeces of the emperor tamarin (Saguinus imperator).</title>
        <authorList>
            <person name="Modesto M."/>
            <person name="Michelini S."/>
            <person name="Sansosti M.C."/>
            <person name="De Filippo C."/>
            <person name="Cavalieri D."/>
            <person name="Qvirist L."/>
            <person name="Andlid T."/>
            <person name="Spiezio C."/>
            <person name="Sandri C."/>
            <person name="Pascarelli S."/>
            <person name="Sgorbati B."/>
            <person name="Mattarelli P."/>
        </authorList>
    </citation>
    <scope>NUCLEOTIDE SEQUENCE [LARGE SCALE GENOMIC DNA]</scope>
    <source>
        <strain evidence="2 3">TRI 5</strain>
    </source>
</reference>
<name>A0A2U2NAT1_9BIFI</name>
<gene>
    <name evidence="2" type="ORF">DF196_05530</name>
</gene>
<organism evidence="2 3">
    <name type="scientific">Bifidobacterium callitrichidarum</name>
    <dbReference type="NCBI Taxonomy" id="2052941"/>
    <lineage>
        <taxon>Bacteria</taxon>
        <taxon>Bacillati</taxon>
        <taxon>Actinomycetota</taxon>
        <taxon>Actinomycetes</taxon>
        <taxon>Bifidobacteriales</taxon>
        <taxon>Bifidobacteriaceae</taxon>
        <taxon>Bifidobacterium</taxon>
    </lineage>
</organism>
<keyword evidence="3" id="KW-1185">Reference proteome</keyword>
<evidence type="ECO:0008006" key="4">
    <source>
        <dbReference type="Google" id="ProtNLM"/>
    </source>
</evidence>